<dbReference type="Pfam" id="PF16969">
    <property type="entry name" value="SRP68"/>
    <property type="match status" value="1"/>
</dbReference>
<dbReference type="Proteomes" id="UP000011750">
    <property type="component" value="Unassembled WGS sequence"/>
</dbReference>
<name>M4F773_BRACM</name>
<dbReference type="EnsemblPlants" id="Bra036933.1">
    <property type="protein sequence ID" value="Bra036933.1-P"/>
    <property type="gene ID" value="Bra036933"/>
</dbReference>
<dbReference type="PANTHER" id="PTHR12860:SF0">
    <property type="entry name" value="SIGNAL RECOGNITION PARTICLE SUBUNIT SRP68"/>
    <property type="match status" value="1"/>
</dbReference>
<dbReference type="GO" id="GO:0008312">
    <property type="term" value="F:7S RNA binding"/>
    <property type="evidence" value="ECO:0007669"/>
    <property type="project" value="InterPro"/>
</dbReference>
<dbReference type="STRING" id="51351.M4F773"/>
<dbReference type="InterPro" id="IPR026258">
    <property type="entry name" value="SRP68"/>
</dbReference>
<organism evidence="1 2">
    <name type="scientific">Brassica campestris</name>
    <name type="common">Field mustard</name>
    <dbReference type="NCBI Taxonomy" id="3711"/>
    <lineage>
        <taxon>Eukaryota</taxon>
        <taxon>Viridiplantae</taxon>
        <taxon>Streptophyta</taxon>
        <taxon>Embryophyta</taxon>
        <taxon>Tracheophyta</taxon>
        <taxon>Spermatophyta</taxon>
        <taxon>Magnoliopsida</taxon>
        <taxon>eudicotyledons</taxon>
        <taxon>Gunneridae</taxon>
        <taxon>Pentapetalae</taxon>
        <taxon>rosids</taxon>
        <taxon>malvids</taxon>
        <taxon>Brassicales</taxon>
        <taxon>Brassicaceae</taxon>
        <taxon>Brassiceae</taxon>
        <taxon>Brassica</taxon>
    </lineage>
</organism>
<reference evidence="1" key="3">
    <citation type="submission" date="2023-03" db="UniProtKB">
        <authorList>
            <consortium name="EnsemblPlants"/>
        </authorList>
    </citation>
    <scope>IDENTIFICATION</scope>
    <source>
        <strain evidence="1">cv. Chiifu-401-42</strain>
    </source>
</reference>
<sequence>MVEKYLVDKLEEYESAVGDGNTKMAPKIERFPPGFETIPRNPIVLDLAYNCIEFPVLEERKKTERKGFISRLWGGRN</sequence>
<dbReference type="PANTHER" id="PTHR12860">
    <property type="entry name" value="SIGNAL RECOGNITION PARTICLE 68 KDA PROTEIN"/>
    <property type="match status" value="1"/>
</dbReference>
<accession>M4F773</accession>
<keyword evidence="2" id="KW-1185">Reference proteome</keyword>
<evidence type="ECO:0000313" key="2">
    <source>
        <dbReference type="Proteomes" id="UP000011750"/>
    </source>
</evidence>
<proteinExistence type="predicted"/>
<dbReference type="AlphaFoldDB" id="M4F773"/>
<dbReference type="HOGENOM" id="CLU_2641610_0_0_1"/>
<evidence type="ECO:0000313" key="1">
    <source>
        <dbReference type="EnsemblPlants" id="Bra036933.1-P"/>
    </source>
</evidence>
<dbReference type="GO" id="GO:0030942">
    <property type="term" value="F:endoplasmic reticulum signal peptide binding"/>
    <property type="evidence" value="ECO:0007669"/>
    <property type="project" value="InterPro"/>
</dbReference>
<reference evidence="2" key="1">
    <citation type="journal article" date="2011" name="Nat. Genet.">
        <title>The genome of the mesopolyploid crop species Brassica rapa.</title>
        <authorList>
            <consortium name="Brassica rapa Genome Sequencing Project Consortium"/>
            <person name="Wang X."/>
            <person name="Wang H."/>
            <person name="Wang J."/>
            <person name="Sun R."/>
            <person name="Wu J."/>
            <person name="Liu S."/>
            <person name="Bai Y."/>
            <person name="Mun J.H."/>
            <person name="Bancroft I."/>
            <person name="Cheng F."/>
            <person name="Huang S."/>
            <person name="Li X."/>
            <person name="Hua W."/>
            <person name="Wang J."/>
            <person name="Wang X."/>
            <person name="Freeling M."/>
            <person name="Pires J.C."/>
            <person name="Paterson A.H."/>
            <person name="Chalhoub B."/>
            <person name="Wang B."/>
            <person name="Hayward A."/>
            <person name="Sharpe A.G."/>
            <person name="Park B.S."/>
            <person name="Weisshaar B."/>
            <person name="Liu B."/>
            <person name="Li B."/>
            <person name="Liu B."/>
            <person name="Tong C."/>
            <person name="Song C."/>
            <person name="Duran C."/>
            <person name="Peng C."/>
            <person name="Geng C."/>
            <person name="Koh C."/>
            <person name="Lin C."/>
            <person name="Edwards D."/>
            <person name="Mu D."/>
            <person name="Shen D."/>
            <person name="Soumpourou E."/>
            <person name="Li F."/>
            <person name="Fraser F."/>
            <person name="Conant G."/>
            <person name="Lassalle G."/>
            <person name="King G.J."/>
            <person name="Bonnema G."/>
            <person name="Tang H."/>
            <person name="Wang H."/>
            <person name="Belcram H."/>
            <person name="Zhou H."/>
            <person name="Hirakawa H."/>
            <person name="Abe H."/>
            <person name="Guo H."/>
            <person name="Wang H."/>
            <person name="Jin H."/>
            <person name="Parkin I.A."/>
            <person name="Batley J."/>
            <person name="Kim J.S."/>
            <person name="Just J."/>
            <person name="Li J."/>
            <person name="Xu J."/>
            <person name="Deng J."/>
            <person name="Kim J.A."/>
            <person name="Li J."/>
            <person name="Yu J."/>
            <person name="Meng J."/>
            <person name="Wang J."/>
            <person name="Min J."/>
            <person name="Poulain J."/>
            <person name="Wang J."/>
            <person name="Hatakeyama K."/>
            <person name="Wu K."/>
            <person name="Wang L."/>
            <person name="Fang L."/>
            <person name="Trick M."/>
            <person name="Links M.G."/>
            <person name="Zhao M."/>
            <person name="Jin M."/>
            <person name="Ramchiary N."/>
            <person name="Drou N."/>
            <person name="Berkman P.J."/>
            <person name="Cai Q."/>
            <person name="Huang Q."/>
            <person name="Li R."/>
            <person name="Tabata S."/>
            <person name="Cheng S."/>
            <person name="Zhang S."/>
            <person name="Zhang S."/>
            <person name="Huang S."/>
            <person name="Sato S."/>
            <person name="Sun S."/>
            <person name="Kwon S.J."/>
            <person name="Choi S.R."/>
            <person name="Lee T.H."/>
            <person name="Fan W."/>
            <person name="Zhao X."/>
            <person name="Tan X."/>
            <person name="Xu X."/>
            <person name="Wang Y."/>
            <person name="Qiu Y."/>
            <person name="Yin Y."/>
            <person name="Li Y."/>
            <person name="Du Y."/>
            <person name="Liao Y."/>
            <person name="Lim Y."/>
            <person name="Narusaka Y."/>
            <person name="Wang Y."/>
            <person name="Wang Z."/>
            <person name="Li Z."/>
            <person name="Wang Z."/>
            <person name="Xiong Z."/>
            <person name="Zhang Z."/>
        </authorList>
    </citation>
    <scope>NUCLEOTIDE SEQUENCE [LARGE SCALE GENOMIC DNA]</scope>
    <source>
        <strain evidence="2">cv. Chiifu-401-42</strain>
    </source>
</reference>
<dbReference type="GO" id="GO:0005047">
    <property type="term" value="F:signal recognition particle binding"/>
    <property type="evidence" value="ECO:0007669"/>
    <property type="project" value="InterPro"/>
</dbReference>
<dbReference type="GO" id="GO:0006614">
    <property type="term" value="P:SRP-dependent cotranslational protein targeting to membrane"/>
    <property type="evidence" value="ECO:0007669"/>
    <property type="project" value="InterPro"/>
</dbReference>
<dbReference type="Gramene" id="Bra036933.1">
    <property type="protein sequence ID" value="Bra036933.1-P"/>
    <property type="gene ID" value="Bra036933"/>
</dbReference>
<dbReference type="InParanoid" id="M4F773"/>
<dbReference type="GO" id="GO:0005786">
    <property type="term" value="C:signal recognition particle, endoplasmic reticulum targeting"/>
    <property type="evidence" value="ECO:0007669"/>
    <property type="project" value="InterPro"/>
</dbReference>
<dbReference type="eggNOG" id="KOG2460">
    <property type="taxonomic scope" value="Eukaryota"/>
</dbReference>
<protein>
    <submittedName>
        <fullName evidence="1">Uncharacterized protein</fullName>
    </submittedName>
</protein>
<reference evidence="2" key="2">
    <citation type="journal article" date="2018" name="Hortic Res">
        <title>Improved Brassica rapa reference genome by single-molecule sequencing and chromosome conformation capture technologies.</title>
        <authorList>
            <person name="Zhang L."/>
            <person name="Cai X."/>
            <person name="Wu J."/>
            <person name="Liu M."/>
            <person name="Grob S."/>
            <person name="Cheng F."/>
            <person name="Liang J."/>
            <person name="Cai C."/>
            <person name="Liu Z."/>
            <person name="Liu B."/>
            <person name="Wang F."/>
            <person name="Li S."/>
            <person name="Liu F."/>
            <person name="Li X."/>
            <person name="Cheng L."/>
            <person name="Yang W."/>
            <person name="Li M.H."/>
            <person name="Grossniklaus U."/>
            <person name="Zheng H."/>
            <person name="Wang X."/>
        </authorList>
    </citation>
    <scope>NUCLEOTIDE SEQUENCE [LARGE SCALE GENOMIC DNA]</scope>
    <source>
        <strain evidence="2">cv. Chiifu-401-42</strain>
    </source>
</reference>
<dbReference type="OMA" id="VPQIENF"/>